<feature type="compositionally biased region" description="Polar residues" evidence="2">
    <location>
        <begin position="959"/>
        <end position="968"/>
    </location>
</feature>
<feature type="compositionally biased region" description="Polar residues" evidence="2">
    <location>
        <begin position="720"/>
        <end position="731"/>
    </location>
</feature>
<feature type="compositionally biased region" description="Basic and acidic residues" evidence="2">
    <location>
        <begin position="459"/>
        <end position="479"/>
    </location>
</feature>
<dbReference type="Proteomes" id="UP001161247">
    <property type="component" value="Chromosome 3"/>
</dbReference>
<feature type="compositionally biased region" description="Polar residues" evidence="2">
    <location>
        <begin position="597"/>
        <end position="615"/>
    </location>
</feature>
<feature type="compositionally biased region" description="Polar residues" evidence="2">
    <location>
        <begin position="294"/>
        <end position="308"/>
    </location>
</feature>
<feature type="compositionally biased region" description="Low complexity" evidence="2">
    <location>
        <begin position="936"/>
        <end position="953"/>
    </location>
</feature>
<accession>A0AAV1D139</accession>
<sequence length="1112" mass="122387">MKKSSFLHHHNPKDMLSRSFKPAKCKTSLKLAASRMKLLKNKKEVQVKQMKRELAQLLESGQDQTARIRVEHVVREEKMMAAYDLLEIYCELIVARLPIIESQKECPIDLKEAVTSVIFASPRCGDVPELIDARKLLSAKYGKEFVTAAIELRPNCGVSRLLVEKLSANAPDGQTKLKILTKIAEEHNIKWDPKSFGQSGIQPPDDLLNGPSTLGESTVLPEVPRTTPKLQAPSGYDKMENQPTDFYQQNSRSSAGNPEFASVQDSFSRTTSSSIPKEQMKPSVGRQEKEEISESFQREQGSSFSRESWNMEFKDATAAAQAAAESAERASMAARAAAELSSRVQTAATTYSPSENRNSNGGVHRDERPRKHVSSKHSSDYGSQDSVKDSLSDRKPSFQNNRPDMIKQEGRESSSRRSYQDDRDRVNKYGDIGPETLVQDETFAHGIQGPDGHLHKSSSKKEEIKVESSGRRQSGKFESEDMNDPRVGFGAENFTYPMENMIKKQSSVRSYSSYSNNSDSDGEPPNSSRKILGHHDGKGPFFGEDEENNSRDSLAPSYRAADAPVVFDESGSDGEDIGSGTGFRMNEDSNFHFASPGRSSLSNWRANSGSESYIQRTRKSSVGAMAELSNEKHSFAEFSEIVEPSMDGSQADNYGPVTFDDSDGSESDTNMPHAEHGGSDDDRYPLNRRKQNDDLSGTQIYRNDSRKADKKDSRKADMSVSESSPNCQSSVRLGKSHQELKSDVGDDPKYLASSKSKVSSVQGVLDDIDSADLLKPDMDENSDEGMGLNFKNLTGGFRQKGYVRPPYTRGKVDDNIYSTNTVADEIPSMTRQSVAASSAERFTSTRQEKLAGNGRGSRVTDYSSDSDSDSSMDEVKHQPVSLRGEPDIRDARKDVQAPSSLRGSAFFDGDSDDDSPSKVNIAKSKVVSGISKRTKPSQSSSTSISKPKAGSSSEIRVNDSGSGRTPTNRAYGAETPQDHMNWNRNSDQRQKPERTSSGKVASKASETPQDHVNWNRNSDQRQKPERTSSGKVASKANSSSRTSLPEENQKSSAAEASASDQRKAEKPESSEKLKPSGDTGIAREDSLKKPSHVHPKLPDFETLAARIQALQK</sequence>
<dbReference type="Gene3D" id="1.20.1260.60">
    <property type="entry name" value="Vacuolar protein sorting-associated protein Ist1"/>
    <property type="match status" value="1"/>
</dbReference>
<protein>
    <submittedName>
        <fullName evidence="3">OLC1v1037639C2</fullName>
    </submittedName>
</protein>
<feature type="region of interest" description="Disordered" evidence="2">
    <location>
        <begin position="824"/>
        <end position="1100"/>
    </location>
</feature>
<feature type="compositionally biased region" description="Low complexity" evidence="2">
    <location>
        <begin position="507"/>
        <end position="519"/>
    </location>
</feature>
<feature type="compositionally biased region" description="Polar residues" evidence="2">
    <location>
        <begin position="241"/>
        <end position="256"/>
    </location>
</feature>
<dbReference type="FunFam" id="1.20.1260.60:FF:000003">
    <property type="entry name" value="IST1-like protein isoform A"/>
    <property type="match status" value="1"/>
</dbReference>
<feature type="compositionally biased region" description="Low complexity" evidence="2">
    <location>
        <begin position="316"/>
        <end position="343"/>
    </location>
</feature>
<feature type="compositionally biased region" description="Basic and acidic residues" evidence="2">
    <location>
        <begin position="404"/>
        <end position="428"/>
    </location>
</feature>
<feature type="compositionally biased region" description="Polar residues" evidence="2">
    <location>
        <begin position="829"/>
        <end position="845"/>
    </location>
</feature>
<proteinExistence type="inferred from homology"/>
<dbReference type="PANTHER" id="PTHR12161">
    <property type="entry name" value="IST1 FAMILY MEMBER"/>
    <property type="match status" value="1"/>
</dbReference>
<name>A0AAV1D139_OLDCO</name>
<feature type="region of interest" description="Disordered" evidence="2">
    <location>
        <begin position="193"/>
        <end position="492"/>
    </location>
</feature>
<comment type="similarity">
    <text evidence="1">Belongs to the IST1 family.</text>
</comment>
<dbReference type="Pfam" id="PF03398">
    <property type="entry name" value="Ist1"/>
    <property type="match status" value="1"/>
</dbReference>
<dbReference type="InterPro" id="IPR005061">
    <property type="entry name" value="Ist1"/>
</dbReference>
<organism evidence="3 4">
    <name type="scientific">Oldenlandia corymbosa var. corymbosa</name>
    <dbReference type="NCBI Taxonomy" id="529605"/>
    <lineage>
        <taxon>Eukaryota</taxon>
        <taxon>Viridiplantae</taxon>
        <taxon>Streptophyta</taxon>
        <taxon>Embryophyta</taxon>
        <taxon>Tracheophyta</taxon>
        <taxon>Spermatophyta</taxon>
        <taxon>Magnoliopsida</taxon>
        <taxon>eudicotyledons</taxon>
        <taxon>Gunneridae</taxon>
        <taxon>Pentapetalae</taxon>
        <taxon>asterids</taxon>
        <taxon>lamiids</taxon>
        <taxon>Gentianales</taxon>
        <taxon>Rubiaceae</taxon>
        <taxon>Rubioideae</taxon>
        <taxon>Spermacoceae</taxon>
        <taxon>Hedyotis-Oldenlandia complex</taxon>
        <taxon>Oldenlandia</taxon>
    </lineage>
</organism>
<dbReference type="AlphaFoldDB" id="A0AAV1D139"/>
<feature type="compositionally biased region" description="Basic and acidic residues" evidence="2">
    <location>
        <begin position="386"/>
        <end position="396"/>
    </location>
</feature>
<feature type="region of interest" description="Disordered" evidence="2">
    <location>
        <begin position="505"/>
        <end position="625"/>
    </location>
</feature>
<feature type="compositionally biased region" description="Polar residues" evidence="2">
    <location>
        <begin position="997"/>
        <end position="1017"/>
    </location>
</feature>
<reference evidence="3" key="1">
    <citation type="submission" date="2023-03" db="EMBL/GenBank/DDBJ databases">
        <authorList>
            <person name="Julca I."/>
        </authorList>
    </citation>
    <scope>NUCLEOTIDE SEQUENCE</scope>
</reference>
<evidence type="ECO:0000256" key="1">
    <source>
        <dbReference type="ARBA" id="ARBA00005536"/>
    </source>
</evidence>
<feature type="region of interest" description="Disordered" evidence="2">
    <location>
        <begin position="639"/>
        <end position="763"/>
    </location>
</feature>
<feature type="compositionally biased region" description="Basic and acidic residues" evidence="2">
    <location>
        <begin position="884"/>
        <end position="895"/>
    </location>
</feature>
<feature type="compositionally biased region" description="Polar residues" evidence="2">
    <location>
        <begin position="344"/>
        <end position="361"/>
    </location>
</feature>
<evidence type="ECO:0000313" key="3">
    <source>
        <dbReference type="EMBL" id="CAI9100517.1"/>
    </source>
</evidence>
<evidence type="ECO:0000313" key="4">
    <source>
        <dbReference type="Proteomes" id="UP001161247"/>
    </source>
</evidence>
<feature type="compositionally biased region" description="Basic and acidic residues" evidence="2">
    <location>
        <begin position="1060"/>
        <end position="1088"/>
    </location>
</feature>
<dbReference type="PANTHER" id="PTHR12161:SF13">
    <property type="entry name" value="REGULATOR OF VPS4 ACTIVITY IN THE MVB PATHWAY PROTEIN"/>
    <property type="match status" value="1"/>
</dbReference>
<dbReference type="EMBL" id="OX459120">
    <property type="protein sequence ID" value="CAI9100517.1"/>
    <property type="molecule type" value="Genomic_DNA"/>
</dbReference>
<feature type="compositionally biased region" description="Basic and acidic residues" evidence="2">
    <location>
        <begin position="736"/>
        <end position="749"/>
    </location>
</feature>
<feature type="compositionally biased region" description="Basic and acidic residues" evidence="2">
    <location>
        <begin position="1018"/>
        <end position="1028"/>
    </location>
</feature>
<dbReference type="GO" id="GO:0015031">
    <property type="term" value="P:protein transport"/>
    <property type="evidence" value="ECO:0007669"/>
    <property type="project" value="InterPro"/>
</dbReference>
<feature type="compositionally biased region" description="Polar residues" evidence="2">
    <location>
        <begin position="1029"/>
        <end position="1054"/>
    </location>
</feature>
<keyword evidence="4" id="KW-1185">Reference proteome</keyword>
<dbReference type="InterPro" id="IPR042277">
    <property type="entry name" value="IST1-like"/>
</dbReference>
<feature type="compositionally biased region" description="Basic and acidic residues" evidence="2">
    <location>
        <begin position="986"/>
        <end position="996"/>
    </location>
</feature>
<evidence type="ECO:0000256" key="2">
    <source>
        <dbReference type="SAM" id="MobiDB-lite"/>
    </source>
</evidence>
<gene>
    <name evidence="3" type="ORF">OLC1_LOCUS10326</name>
</gene>
<feature type="compositionally biased region" description="Basic and acidic residues" evidence="2">
    <location>
        <begin position="703"/>
        <end position="717"/>
    </location>
</feature>
<feature type="compositionally biased region" description="Polar residues" evidence="2">
    <location>
        <begin position="263"/>
        <end position="276"/>
    </location>
</feature>
<feature type="compositionally biased region" description="Basic and acidic residues" evidence="2">
    <location>
        <begin position="673"/>
        <end position="693"/>
    </location>
</feature>